<sequence length="139" mass="15438">VPHQTPMSLLDKLESYSDNTLVSSLTIKKDSLFYEELGVPTWVGLEYMGQTIAAYGGVKARNEGRPVKIGFLVSSRRYESPQSHFKLGSKLTVFVEKVINNSSGLSVFNCSITWSDFVIQANLNVFLPNKVEEFLEGGV</sequence>
<reference evidence="1" key="1">
    <citation type="submission" date="2018-05" db="EMBL/GenBank/DDBJ databases">
        <authorList>
            <person name="Lanie J.A."/>
            <person name="Ng W.-L."/>
            <person name="Kazmierczak K.M."/>
            <person name="Andrzejewski T.M."/>
            <person name="Davidsen T.M."/>
            <person name="Wayne K.J."/>
            <person name="Tettelin H."/>
            <person name="Glass J.I."/>
            <person name="Rusch D."/>
            <person name="Podicherti R."/>
            <person name="Tsui H.-C.T."/>
            <person name="Winkler M.E."/>
        </authorList>
    </citation>
    <scope>NUCLEOTIDE SEQUENCE</scope>
</reference>
<gene>
    <name evidence="1" type="ORF">METZ01_LOCUS238679</name>
</gene>
<dbReference type="InterPro" id="IPR016776">
    <property type="entry name" value="ApeP-like_dehydratase"/>
</dbReference>
<accession>A0A382HFE4</accession>
<dbReference type="SUPFAM" id="SSF54637">
    <property type="entry name" value="Thioesterase/thiol ester dehydrase-isomerase"/>
    <property type="match status" value="1"/>
</dbReference>
<dbReference type="Pfam" id="PF22817">
    <property type="entry name" value="ApeP-like"/>
    <property type="match status" value="1"/>
</dbReference>
<protein>
    <submittedName>
        <fullName evidence="1">Uncharacterized protein</fullName>
    </submittedName>
</protein>
<evidence type="ECO:0000313" key="1">
    <source>
        <dbReference type="EMBL" id="SVB85825.1"/>
    </source>
</evidence>
<dbReference type="EMBL" id="UINC01060866">
    <property type="protein sequence ID" value="SVB85825.1"/>
    <property type="molecule type" value="Genomic_DNA"/>
</dbReference>
<dbReference type="PIRSF" id="PIRSF020565">
    <property type="entry name" value="3Ho_Ac_ACP_DH_prd"/>
    <property type="match status" value="1"/>
</dbReference>
<dbReference type="Gene3D" id="3.10.129.10">
    <property type="entry name" value="Hotdog Thioesterase"/>
    <property type="match status" value="1"/>
</dbReference>
<dbReference type="InterPro" id="IPR029069">
    <property type="entry name" value="HotDog_dom_sf"/>
</dbReference>
<proteinExistence type="predicted"/>
<dbReference type="AlphaFoldDB" id="A0A382HFE4"/>
<feature type="non-terminal residue" evidence="1">
    <location>
        <position position="1"/>
    </location>
</feature>
<name>A0A382HFE4_9ZZZZ</name>
<organism evidence="1">
    <name type="scientific">marine metagenome</name>
    <dbReference type="NCBI Taxonomy" id="408172"/>
    <lineage>
        <taxon>unclassified sequences</taxon>
        <taxon>metagenomes</taxon>
        <taxon>ecological metagenomes</taxon>
    </lineage>
</organism>